<name>A0A0G1C608_9BACT</name>
<evidence type="ECO:0000313" key="9">
    <source>
        <dbReference type="Proteomes" id="UP000034611"/>
    </source>
</evidence>
<dbReference type="GO" id="GO:0006412">
    <property type="term" value="P:translation"/>
    <property type="evidence" value="ECO:0007669"/>
    <property type="project" value="UniProtKB-UniRule"/>
</dbReference>
<dbReference type="InterPro" id="IPR009000">
    <property type="entry name" value="Transl_B-barrel_sf"/>
</dbReference>
<comment type="caution">
    <text evidence="8">The sequence shown here is derived from an EMBL/GenBank/DDBJ whole genome shotgun (WGS) entry which is preliminary data.</text>
</comment>
<dbReference type="GO" id="GO:0003735">
    <property type="term" value="F:structural constituent of ribosome"/>
    <property type="evidence" value="ECO:0007669"/>
    <property type="project" value="UniProtKB-UniRule"/>
</dbReference>
<keyword evidence="5" id="KW-0687">Ribonucleoprotein</keyword>
<dbReference type="EMBL" id="LCEY01000002">
    <property type="protein sequence ID" value="KKS81007.1"/>
    <property type="molecule type" value="Genomic_DNA"/>
</dbReference>
<organism evidence="8 9">
    <name type="scientific">Candidatus Woesebacteria bacterium GW2011_GWC1_43_10b</name>
    <dbReference type="NCBI Taxonomy" id="1618585"/>
    <lineage>
        <taxon>Bacteria</taxon>
        <taxon>Candidatus Woeseibacteriota</taxon>
    </lineage>
</organism>
<reference evidence="8 9" key="1">
    <citation type="journal article" date="2015" name="Nature">
        <title>rRNA introns, odd ribosomes, and small enigmatic genomes across a large radiation of phyla.</title>
        <authorList>
            <person name="Brown C.T."/>
            <person name="Hug L.A."/>
            <person name="Thomas B.C."/>
            <person name="Sharon I."/>
            <person name="Castelle C.J."/>
            <person name="Singh A."/>
            <person name="Wilkins M.J."/>
            <person name="Williams K.H."/>
            <person name="Banfield J.F."/>
        </authorList>
    </citation>
    <scope>NUCLEOTIDE SEQUENCE [LARGE SCALE GENOMIC DNA]</scope>
</reference>
<dbReference type="SUPFAM" id="SSF50447">
    <property type="entry name" value="Translation proteins"/>
    <property type="match status" value="1"/>
</dbReference>
<evidence type="ECO:0000256" key="3">
    <source>
        <dbReference type="ARBA" id="ARBA00022884"/>
    </source>
</evidence>
<dbReference type="PANTHER" id="PTHR11229:SF16">
    <property type="entry name" value="LARGE RIBOSOMAL SUBUNIT PROTEIN UL3C"/>
    <property type="match status" value="1"/>
</dbReference>
<dbReference type="NCBIfam" id="TIGR03625">
    <property type="entry name" value="L3_bact"/>
    <property type="match status" value="1"/>
</dbReference>
<dbReference type="InterPro" id="IPR019927">
    <property type="entry name" value="Ribosomal_uL3_bac/org-type"/>
</dbReference>
<dbReference type="InterPro" id="IPR000597">
    <property type="entry name" value="Ribosomal_uL3"/>
</dbReference>
<dbReference type="Pfam" id="PF00297">
    <property type="entry name" value="Ribosomal_L3"/>
    <property type="match status" value="1"/>
</dbReference>
<evidence type="ECO:0000256" key="6">
    <source>
        <dbReference type="NCBIfam" id="TIGR03625"/>
    </source>
</evidence>
<sequence>MSVVKAGPCVVTYIKNEDKDGYWALQLGFGKKKIKNVTKPLQGHLKGAINEKEKTAPRFLREVRLDKEPELKVGDVVKVSDIFKVGDTVQVTGMSKGKGFAGAVKRWKFAGGPKTHGQSDRHRAPGAIGQGTTPGRVFKGKRMAGRMGFDKITVKNLKVIGIEPEKSEILISGPVPGTPSRVLMITKTNA</sequence>
<evidence type="ECO:0000256" key="7">
    <source>
        <dbReference type="SAM" id="MobiDB-lite"/>
    </source>
</evidence>
<proteinExistence type="inferred from homology"/>
<dbReference type="PANTHER" id="PTHR11229">
    <property type="entry name" value="50S RIBOSOMAL PROTEIN L3"/>
    <property type="match status" value="1"/>
</dbReference>
<dbReference type="AlphaFoldDB" id="A0A0G1C608"/>
<dbReference type="GO" id="GO:0022625">
    <property type="term" value="C:cytosolic large ribosomal subunit"/>
    <property type="evidence" value="ECO:0007669"/>
    <property type="project" value="TreeGrafter"/>
</dbReference>
<dbReference type="PATRIC" id="fig|1618585.3.peg.34"/>
<keyword evidence="2" id="KW-0699">rRNA-binding</keyword>
<gene>
    <name evidence="8" type="ORF">UV56_C0002G0012</name>
</gene>
<evidence type="ECO:0000256" key="4">
    <source>
        <dbReference type="ARBA" id="ARBA00022980"/>
    </source>
</evidence>
<comment type="similarity">
    <text evidence="1">Belongs to the universal ribosomal protein uL3 family.</text>
</comment>
<keyword evidence="4 8" id="KW-0689">Ribosomal protein</keyword>
<evidence type="ECO:0000256" key="1">
    <source>
        <dbReference type="ARBA" id="ARBA00006540"/>
    </source>
</evidence>
<evidence type="ECO:0000256" key="2">
    <source>
        <dbReference type="ARBA" id="ARBA00022730"/>
    </source>
</evidence>
<feature type="region of interest" description="Disordered" evidence="7">
    <location>
        <begin position="111"/>
        <end position="131"/>
    </location>
</feature>
<evidence type="ECO:0000256" key="5">
    <source>
        <dbReference type="ARBA" id="ARBA00023274"/>
    </source>
</evidence>
<evidence type="ECO:0000313" key="8">
    <source>
        <dbReference type="EMBL" id="KKS81007.1"/>
    </source>
</evidence>
<protein>
    <recommendedName>
        <fullName evidence="6">50S ribosomal protein L3</fullName>
    </recommendedName>
</protein>
<accession>A0A0G1C608</accession>
<dbReference type="Gene3D" id="3.30.160.810">
    <property type="match status" value="1"/>
</dbReference>
<dbReference type="Proteomes" id="UP000034611">
    <property type="component" value="Unassembled WGS sequence"/>
</dbReference>
<keyword evidence="3" id="KW-0694">RNA-binding</keyword>
<dbReference type="Gene3D" id="2.40.30.10">
    <property type="entry name" value="Translation factors"/>
    <property type="match status" value="1"/>
</dbReference>
<dbReference type="FunFam" id="3.30.160.810:FF:000001">
    <property type="entry name" value="50S ribosomal protein L3"/>
    <property type="match status" value="1"/>
</dbReference>
<dbReference type="FunFam" id="2.40.30.10:FF:000004">
    <property type="entry name" value="50S ribosomal protein L3"/>
    <property type="match status" value="1"/>
</dbReference>
<dbReference type="GO" id="GO:0019843">
    <property type="term" value="F:rRNA binding"/>
    <property type="evidence" value="ECO:0007669"/>
    <property type="project" value="UniProtKB-KW"/>
</dbReference>